<evidence type="ECO:0000256" key="6">
    <source>
        <dbReference type="ARBA" id="ARBA00023136"/>
    </source>
</evidence>
<dbReference type="EMBL" id="VCGU01000007">
    <property type="protein sequence ID" value="TRY73362.1"/>
    <property type="molecule type" value="Genomic_DNA"/>
</dbReference>
<evidence type="ECO:0000259" key="12">
    <source>
        <dbReference type="PROSITE" id="PS50262"/>
    </source>
</evidence>
<evidence type="ECO:0000256" key="8">
    <source>
        <dbReference type="ARBA" id="ARBA00023224"/>
    </source>
</evidence>
<dbReference type="SUPFAM" id="SSF81321">
    <property type="entry name" value="Family A G protein-coupled receptor-like"/>
    <property type="match status" value="1"/>
</dbReference>
<evidence type="ECO:0000256" key="11">
    <source>
        <dbReference type="SAM" id="Phobius"/>
    </source>
</evidence>
<dbReference type="CDD" id="cd15203">
    <property type="entry name" value="7tmA_NPYR-like"/>
    <property type="match status" value="1"/>
</dbReference>
<keyword evidence="6 11" id="KW-0472">Membrane</keyword>
<evidence type="ECO:0000256" key="10">
    <source>
        <dbReference type="SAM" id="MobiDB-lite"/>
    </source>
</evidence>
<evidence type="ECO:0000256" key="4">
    <source>
        <dbReference type="ARBA" id="ARBA00022989"/>
    </source>
</evidence>
<dbReference type="PANTHER" id="PTHR24235">
    <property type="entry name" value="NEUROPEPTIDE Y RECEPTOR"/>
    <property type="match status" value="1"/>
</dbReference>
<evidence type="ECO:0000256" key="3">
    <source>
        <dbReference type="ARBA" id="ARBA00022692"/>
    </source>
</evidence>
<keyword evidence="7 9" id="KW-0675">Receptor</keyword>
<evidence type="ECO:0000256" key="9">
    <source>
        <dbReference type="RuleBase" id="RU000688"/>
    </source>
</evidence>
<dbReference type="Pfam" id="PF00001">
    <property type="entry name" value="7tm_1"/>
    <property type="match status" value="1"/>
</dbReference>
<feature type="transmembrane region" description="Helical" evidence="11">
    <location>
        <begin position="289"/>
        <end position="311"/>
    </location>
</feature>
<reference evidence="13 14" key="1">
    <citation type="journal article" date="2018" name="Nat. Ecol. Evol.">
        <title>Genomic signatures of mitonuclear coevolution across populations of Tigriopus californicus.</title>
        <authorList>
            <person name="Barreto F.S."/>
            <person name="Watson E.T."/>
            <person name="Lima T.G."/>
            <person name="Willett C.S."/>
            <person name="Edmands S."/>
            <person name="Li W."/>
            <person name="Burton R.S."/>
        </authorList>
    </citation>
    <scope>NUCLEOTIDE SEQUENCE [LARGE SCALE GENOMIC DNA]</scope>
    <source>
        <strain evidence="13 14">San Diego</strain>
    </source>
</reference>
<dbReference type="PRINTS" id="PR00237">
    <property type="entry name" value="GPCRRHODOPSN"/>
</dbReference>
<dbReference type="Gene3D" id="1.20.1070.10">
    <property type="entry name" value="Rhodopsin 7-helix transmembrane proteins"/>
    <property type="match status" value="1"/>
</dbReference>
<keyword evidence="5 9" id="KW-0297">G-protein coupled receptor</keyword>
<dbReference type="OMA" id="EXTARIS"/>
<dbReference type="PROSITE" id="PS50262">
    <property type="entry name" value="G_PROTEIN_RECEP_F1_2"/>
    <property type="match status" value="1"/>
</dbReference>
<organism evidence="13 14">
    <name type="scientific">Tigriopus californicus</name>
    <name type="common">Marine copepod</name>
    <dbReference type="NCBI Taxonomy" id="6832"/>
    <lineage>
        <taxon>Eukaryota</taxon>
        <taxon>Metazoa</taxon>
        <taxon>Ecdysozoa</taxon>
        <taxon>Arthropoda</taxon>
        <taxon>Crustacea</taxon>
        <taxon>Multicrustacea</taxon>
        <taxon>Hexanauplia</taxon>
        <taxon>Copepoda</taxon>
        <taxon>Harpacticoida</taxon>
        <taxon>Harpacticidae</taxon>
        <taxon>Tigriopus</taxon>
    </lineage>
</organism>
<keyword evidence="14" id="KW-1185">Reference proteome</keyword>
<sequence>MNGSMSAIDLSDLAEGPNRIFFNNIFDQDINISQLNLEDLLRNGTDQGIGKVLDDFTEDFTKGDDQVSPLVFYLLSILYGIVIMIGISGNVMILYAIMSRGALRTARNFFIIILALSDLLLCVMTMPLTLWDVLSRKWPFGEDLEWLCQLAHSCQGTPVFMSSMAIVAIAADRYRCIMQPERPQFSTNTSIYLSIFMGVFAMILSLPMFFTARVRTLVIFPNGLDMENIFICQDTWEGSSKVVYTIVSSCAQFLLPFSVVIAIYLSIFFKLRNRPRSQHAENNNKRRRANMMIIAITLIFFVSWLPLNLFSFMIEIFPHVIRKYIEGSETVIYSLLHLFGLCNACINPILYGYLNENFRKEYKKIYRQMPWYSTSSHHQPAFHLHIVTPQQHEMITQTGLEGGCCNNNNSSTHLHGGAEGKPCLVITSTDPMTINPSQAASSILQAARRLSLAVIAPLQNDPEATLEGRSTKRHMTLDGLGEVSVETAFISHNSLLETKHLTEERTTPTDQTNTSAFRTGSVRGLRQQNDIDDDMDMNCEELNSLLRRDELHVIFVSGPRTEMSKENRVWRQLSAPGRSLPECANSGEPSPKKSFEYRREVGGVDDFRMTQNAMVDVEMGSEVRILSVGSFRSTVHRKFSIPGLFQSAQRSRPTKSEPDQFRSWPHRYLYMNWKNNFLSGTSGDKSVNQGSHPIDLDGLEETPV</sequence>
<dbReference type="PROSITE" id="PS00237">
    <property type="entry name" value="G_PROTEIN_RECEP_F1_1"/>
    <property type="match status" value="1"/>
</dbReference>
<feature type="transmembrane region" description="Helical" evidence="11">
    <location>
        <begin position="150"/>
        <end position="171"/>
    </location>
</feature>
<evidence type="ECO:0000256" key="2">
    <source>
        <dbReference type="ARBA" id="ARBA00010663"/>
    </source>
</evidence>
<feature type="compositionally biased region" description="Polar residues" evidence="10">
    <location>
        <begin position="682"/>
        <end position="691"/>
    </location>
</feature>
<dbReference type="STRING" id="6832.A0A553P6Q5"/>
<evidence type="ECO:0000256" key="1">
    <source>
        <dbReference type="ARBA" id="ARBA00004141"/>
    </source>
</evidence>
<dbReference type="GO" id="GO:0004983">
    <property type="term" value="F:neuropeptide Y receptor activity"/>
    <property type="evidence" value="ECO:0007669"/>
    <property type="project" value="InterPro"/>
</dbReference>
<comment type="subcellular location">
    <subcellularLocation>
        <location evidence="1">Membrane</location>
        <topology evidence="1">Multi-pass membrane protein</topology>
    </subcellularLocation>
</comment>
<feature type="transmembrane region" description="Helical" evidence="11">
    <location>
        <begin position="191"/>
        <end position="210"/>
    </location>
</feature>
<feature type="transmembrane region" description="Helical" evidence="11">
    <location>
        <begin position="70"/>
        <end position="97"/>
    </location>
</feature>
<evidence type="ECO:0000256" key="7">
    <source>
        <dbReference type="ARBA" id="ARBA00023170"/>
    </source>
</evidence>
<keyword evidence="3 9" id="KW-0812">Transmembrane</keyword>
<comment type="similarity">
    <text evidence="2 9">Belongs to the G-protein coupled receptor 1 family.</text>
</comment>
<accession>A0A553P6Q5</accession>
<dbReference type="AlphaFoldDB" id="A0A553P6Q5"/>
<dbReference type="PRINTS" id="PR01012">
    <property type="entry name" value="NRPEPTIDEYR"/>
</dbReference>
<dbReference type="GO" id="GO:0016020">
    <property type="term" value="C:membrane"/>
    <property type="evidence" value="ECO:0007669"/>
    <property type="project" value="UniProtKB-SubCell"/>
</dbReference>
<comment type="caution">
    <text evidence="13">The sequence shown here is derived from an EMBL/GenBank/DDBJ whole genome shotgun (WGS) entry which is preliminary data.</text>
</comment>
<dbReference type="SMART" id="SM01381">
    <property type="entry name" value="7TM_GPCR_Srsx"/>
    <property type="match status" value="1"/>
</dbReference>
<dbReference type="OrthoDB" id="9046662at2759"/>
<dbReference type="Proteomes" id="UP000318571">
    <property type="component" value="Chromosome 3"/>
</dbReference>
<dbReference type="PANTHER" id="PTHR24235:SF12">
    <property type="entry name" value="G-PROTEIN COUPLED RECEPTORS FAMILY 1 PROFILE DOMAIN-CONTAINING PROTEIN"/>
    <property type="match status" value="1"/>
</dbReference>
<gene>
    <name evidence="13" type="ORF">TCAL_06016</name>
</gene>
<feature type="domain" description="G-protein coupled receptors family 1 profile" evidence="12">
    <location>
        <begin position="89"/>
        <end position="351"/>
    </location>
</feature>
<dbReference type="InterPro" id="IPR000611">
    <property type="entry name" value="NPY_rcpt"/>
</dbReference>
<protein>
    <recommendedName>
        <fullName evidence="12">G-protein coupled receptors family 1 profile domain-containing protein</fullName>
    </recommendedName>
</protein>
<dbReference type="InterPro" id="IPR017452">
    <property type="entry name" value="GPCR_Rhodpsn_7TM"/>
</dbReference>
<evidence type="ECO:0000313" key="13">
    <source>
        <dbReference type="EMBL" id="TRY73362.1"/>
    </source>
</evidence>
<feature type="transmembrane region" description="Helical" evidence="11">
    <location>
        <begin position="243"/>
        <end position="269"/>
    </location>
</feature>
<evidence type="ECO:0000313" key="14">
    <source>
        <dbReference type="Proteomes" id="UP000318571"/>
    </source>
</evidence>
<name>A0A553P6Q5_TIGCA</name>
<keyword evidence="4 11" id="KW-1133">Transmembrane helix</keyword>
<evidence type="ECO:0000256" key="5">
    <source>
        <dbReference type="ARBA" id="ARBA00023040"/>
    </source>
</evidence>
<dbReference type="InterPro" id="IPR000276">
    <property type="entry name" value="GPCR_Rhodpsn"/>
</dbReference>
<proteinExistence type="inferred from homology"/>
<keyword evidence="8 9" id="KW-0807">Transducer</keyword>
<feature type="region of interest" description="Disordered" evidence="10">
    <location>
        <begin position="682"/>
        <end position="704"/>
    </location>
</feature>
<feature type="transmembrane region" description="Helical" evidence="11">
    <location>
        <begin position="109"/>
        <end position="130"/>
    </location>
</feature>